<dbReference type="EMBL" id="VJMH01000540">
    <property type="protein sequence ID" value="KAF0715643.1"/>
    <property type="molecule type" value="Genomic_DNA"/>
</dbReference>
<evidence type="ECO:0000313" key="5">
    <source>
        <dbReference type="Proteomes" id="UP000332933"/>
    </source>
</evidence>
<evidence type="ECO:0000256" key="2">
    <source>
        <dbReference type="SAM" id="SignalP"/>
    </source>
</evidence>
<feature type="signal peptide" evidence="2">
    <location>
        <begin position="1"/>
        <end position="19"/>
    </location>
</feature>
<dbReference type="OrthoDB" id="10281322at2759"/>
<keyword evidence="1" id="KW-1133">Transmembrane helix</keyword>
<keyword evidence="1" id="KW-0472">Membrane</keyword>
<keyword evidence="2" id="KW-0732">Signal</keyword>
<dbReference type="AlphaFoldDB" id="A0A485KF39"/>
<sequence>MTLHRSTLFFLLLFTAIHAALRGESLRHHTITHAPRPQLRAGDILTQRDIDTPDLLPVFLDSVDPSKTTQGTLSGPMPRQRSVPSRKNFWSYTMDPGFYPALWQWIFKQPHAYTESERPVSINSTIAVPPTEVARLAFLHALGMINLVVFVCSLMWFPAAWLSVYVMNESGRFANYQVAQMVTTAAFYLSLFVAGLLPFSHAGIGVSLAAAAVPILCLLFFFRLNRRLFPPSVSSDPAARRLLQRQTRRRRRRVTFAAAAA</sequence>
<keyword evidence="1" id="KW-0812">Transmembrane</keyword>
<evidence type="ECO:0000313" key="4">
    <source>
        <dbReference type="EMBL" id="VFT80442.1"/>
    </source>
</evidence>
<name>A0A485KF39_9STRA</name>
<feature type="transmembrane region" description="Helical" evidence="1">
    <location>
        <begin position="203"/>
        <end position="222"/>
    </location>
</feature>
<accession>A0A485KF39</accession>
<protein>
    <submittedName>
        <fullName evidence="4">Aste57867_3270 protein</fullName>
    </submittedName>
</protein>
<gene>
    <name evidence="4" type="primary">Aste57867_3270</name>
    <name evidence="3" type="ORF">As57867_003260</name>
    <name evidence="4" type="ORF">ASTE57867_3270</name>
</gene>
<feature type="transmembrane region" description="Helical" evidence="1">
    <location>
        <begin position="138"/>
        <end position="166"/>
    </location>
</feature>
<proteinExistence type="predicted"/>
<reference evidence="3" key="2">
    <citation type="submission" date="2019-06" db="EMBL/GenBank/DDBJ databases">
        <title>Genomics analysis of Aphanomyces spp. identifies a new class of oomycete effector associated with host adaptation.</title>
        <authorList>
            <person name="Gaulin E."/>
        </authorList>
    </citation>
    <scope>NUCLEOTIDE SEQUENCE</scope>
    <source>
        <strain evidence="3">CBS 578.67</strain>
    </source>
</reference>
<feature type="transmembrane region" description="Helical" evidence="1">
    <location>
        <begin position="178"/>
        <end position="197"/>
    </location>
</feature>
<reference evidence="4 5" key="1">
    <citation type="submission" date="2019-03" db="EMBL/GenBank/DDBJ databases">
        <authorList>
            <person name="Gaulin E."/>
            <person name="Dumas B."/>
        </authorList>
    </citation>
    <scope>NUCLEOTIDE SEQUENCE [LARGE SCALE GENOMIC DNA]</scope>
    <source>
        <strain evidence="4">CBS 568.67</strain>
    </source>
</reference>
<dbReference type="Proteomes" id="UP000332933">
    <property type="component" value="Unassembled WGS sequence"/>
</dbReference>
<organism evidence="4 5">
    <name type="scientific">Aphanomyces stellatus</name>
    <dbReference type="NCBI Taxonomy" id="120398"/>
    <lineage>
        <taxon>Eukaryota</taxon>
        <taxon>Sar</taxon>
        <taxon>Stramenopiles</taxon>
        <taxon>Oomycota</taxon>
        <taxon>Saprolegniomycetes</taxon>
        <taxon>Saprolegniales</taxon>
        <taxon>Verrucalvaceae</taxon>
        <taxon>Aphanomyces</taxon>
    </lineage>
</organism>
<feature type="chain" id="PRO_5036116011" evidence="2">
    <location>
        <begin position="20"/>
        <end position="261"/>
    </location>
</feature>
<evidence type="ECO:0000313" key="3">
    <source>
        <dbReference type="EMBL" id="KAF0715643.1"/>
    </source>
</evidence>
<dbReference type="EMBL" id="CAADRA010000540">
    <property type="protein sequence ID" value="VFT80442.1"/>
    <property type="molecule type" value="Genomic_DNA"/>
</dbReference>
<evidence type="ECO:0000256" key="1">
    <source>
        <dbReference type="SAM" id="Phobius"/>
    </source>
</evidence>
<keyword evidence="5" id="KW-1185">Reference proteome</keyword>